<dbReference type="SUPFAM" id="SSF51621">
    <property type="entry name" value="Phosphoenolpyruvate/pyruvate domain"/>
    <property type="match status" value="1"/>
</dbReference>
<protein>
    <recommendedName>
        <fullName evidence="5">phosphoenolpyruvate--protein phosphotransferase</fullName>
        <ecNumber evidence="5">2.7.3.9</ecNumber>
    </recommendedName>
</protein>
<proteinExistence type="inferred from homology"/>
<dbReference type="InterPro" id="IPR008731">
    <property type="entry name" value="PTS_EIN"/>
</dbReference>
<gene>
    <name evidence="15" type="primary">ptsP</name>
    <name evidence="15" type="ORF">HBA54_25035</name>
</gene>
<feature type="domain" description="GAF" evidence="14">
    <location>
        <begin position="30"/>
        <end position="176"/>
    </location>
</feature>
<keyword evidence="11" id="KW-0479">Metal-binding</keyword>
<dbReference type="EMBL" id="JAAQPH010000027">
    <property type="protein sequence ID" value="NIA71867.1"/>
    <property type="molecule type" value="Genomic_DNA"/>
</dbReference>
<dbReference type="AlphaFoldDB" id="A0A967F2M0"/>
<dbReference type="Gene3D" id="3.30.450.40">
    <property type="match status" value="1"/>
</dbReference>
<evidence type="ECO:0000259" key="14">
    <source>
        <dbReference type="SMART" id="SM00065"/>
    </source>
</evidence>
<evidence type="ECO:0000256" key="8">
    <source>
        <dbReference type="ARBA" id="ARBA00022597"/>
    </source>
</evidence>
<comment type="catalytic activity">
    <reaction evidence="1">
        <text>L-histidyl-[protein] + phosphoenolpyruvate = N(pros)-phospho-L-histidyl-[protein] + pyruvate</text>
        <dbReference type="Rhea" id="RHEA:23880"/>
        <dbReference type="Rhea" id="RHEA-COMP:9745"/>
        <dbReference type="Rhea" id="RHEA-COMP:9746"/>
        <dbReference type="ChEBI" id="CHEBI:15361"/>
        <dbReference type="ChEBI" id="CHEBI:29979"/>
        <dbReference type="ChEBI" id="CHEBI:58702"/>
        <dbReference type="ChEBI" id="CHEBI:64837"/>
        <dbReference type="EC" id="2.7.3.9"/>
    </reaction>
</comment>
<dbReference type="InterPro" id="IPR008279">
    <property type="entry name" value="PEP-util_enz_mobile_dom"/>
</dbReference>
<dbReference type="InterPro" id="IPR036618">
    <property type="entry name" value="PtsI_HPr-bd_sf"/>
</dbReference>
<dbReference type="SMART" id="SM00065">
    <property type="entry name" value="GAF"/>
    <property type="match status" value="1"/>
</dbReference>
<accession>A0A967F2M0</accession>
<keyword evidence="10" id="KW-0598">Phosphotransferase system</keyword>
<name>A0A967F2M0_9PROT</name>
<sequence length="759" mass="82782">MTAPSETNHAWAGSRRLLRLLRDLMKAGGSSQERLDKVVELIAQHIVAEVCSIYAMRGGEVLELFASKGLKPAAVHKTRLQVNEGLVGLIAAQARPVALADAQSHPNFAYRPETGEEVYHSLMGVPIMRSGRVLGVLVVQNRTQRSYGEEEVEALETVAMVMAELLSGDSMLDRAAGGQGGGSDLMPARLGGITLNQGLAIGVAVPHHRGIVISQVVSENPEADRERLDTAMGAMRSALDAMLARQEVARAGEHREVLETYRMFADDRGWLKRMHDAVRGGLTAEASVQKVQNETRARMSAIKDPYLRARLADLDDLGNRLLHHLLGLDEKKREDLPEDMVLVAHDLGPAELLDYDQKRLRAVVLEQGAPTAHVAIVARALQIPMIGRCDGITTQVGDGENIIVDGETGQVLLRPSTSVRAGFQESIAHKERQQAAFRAVRDLPAVTLDGQDVTLLINAGLMIDLTHLKDAGAEGIGLYRTEVPFMIRDSFPGVQTQADIYSRILDHAGSKPVVFRTLDVGGDKLLPYWRGGHEDNPAMGWRAIRIGLDRPALLRQQLRALLRAAAGRSLSVMFPMISEVAEFEAAKTLLQREVEREKSLGGSLPTEIKVGAMLEVPALALQLPQLLPRCDFLSLGSNDLVQFLFAADRGNPRLARRYDTLSPAVLTLVRDVARRCDEHGVPLTVCGEMAGQPLEALALLACGVRRLSMAPGFVGPVKTMIRSLELASLTATINQLLTLPDHSIREQLRSYALERNISI</sequence>
<keyword evidence="8" id="KW-0762">Sugar transport</keyword>
<dbReference type="GO" id="GO:0016301">
    <property type="term" value="F:kinase activity"/>
    <property type="evidence" value="ECO:0007669"/>
    <property type="project" value="UniProtKB-KW"/>
</dbReference>
<dbReference type="InterPro" id="IPR023151">
    <property type="entry name" value="PEP_util_CS"/>
</dbReference>
<dbReference type="InterPro" id="IPR040442">
    <property type="entry name" value="Pyrv_kinase-like_dom_sf"/>
</dbReference>
<evidence type="ECO:0000256" key="3">
    <source>
        <dbReference type="ARBA" id="ARBA00004496"/>
    </source>
</evidence>
<comment type="caution">
    <text evidence="15">The sequence shown here is derived from an EMBL/GenBank/DDBJ whole genome shotgun (WGS) entry which is preliminary data.</text>
</comment>
<reference evidence="15" key="1">
    <citation type="submission" date="2020-03" db="EMBL/GenBank/DDBJ databases">
        <title>Genome of Pelagibius litoralis DSM 21314T.</title>
        <authorList>
            <person name="Wang G."/>
        </authorList>
    </citation>
    <scope>NUCLEOTIDE SEQUENCE</scope>
    <source>
        <strain evidence="15">DSM 21314</strain>
    </source>
</reference>
<comment type="cofactor">
    <cofactor evidence="2">
        <name>Mg(2+)</name>
        <dbReference type="ChEBI" id="CHEBI:18420"/>
    </cofactor>
</comment>
<comment type="subcellular location">
    <subcellularLocation>
        <location evidence="3">Cytoplasm</location>
    </subcellularLocation>
</comment>
<dbReference type="Pfam" id="PF05524">
    <property type="entry name" value="PEP-utilisers_N"/>
    <property type="match status" value="1"/>
</dbReference>
<dbReference type="SUPFAM" id="SSF52009">
    <property type="entry name" value="Phosphohistidine domain"/>
    <property type="match status" value="1"/>
</dbReference>
<dbReference type="PRINTS" id="PR01736">
    <property type="entry name" value="PHPHTRNFRASE"/>
</dbReference>
<dbReference type="InterPro" id="IPR036637">
    <property type="entry name" value="Phosphohistidine_dom_sf"/>
</dbReference>
<dbReference type="Pfam" id="PF00391">
    <property type="entry name" value="PEP-utilizers"/>
    <property type="match status" value="1"/>
</dbReference>
<dbReference type="Pfam" id="PF02896">
    <property type="entry name" value="PEP-utilizers_C"/>
    <property type="match status" value="1"/>
</dbReference>
<evidence type="ECO:0000256" key="10">
    <source>
        <dbReference type="ARBA" id="ARBA00022683"/>
    </source>
</evidence>
<keyword evidence="7" id="KW-0963">Cytoplasm</keyword>
<evidence type="ECO:0000256" key="12">
    <source>
        <dbReference type="ARBA" id="ARBA00022777"/>
    </source>
</evidence>
<evidence type="ECO:0000256" key="1">
    <source>
        <dbReference type="ARBA" id="ARBA00000683"/>
    </source>
</evidence>
<dbReference type="InterPro" id="IPR006318">
    <property type="entry name" value="PTS_EI-like"/>
</dbReference>
<dbReference type="GO" id="GO:0008965">
    <property type="term" value="F:phosphoenolpyruvate-protein phosphotransferase activity"/>
    <property type="evidence" value="ECO:0007669"/>
    <property type="project" value="UniProtKB-EC"/>
</dbReference>
<dbReference type="NCBIfam" id="TIGR01417">
    <property type="entry name" value="PTS_I_fam"/>
    <property type="match status" value="1"/>
</dbReference>
<dbReference type="PANTHER" id="PTHR46244:SF6">
    <property type="entry name" value="PHOSPHOENOLPYRUVATE-PROTEIN PHOSPHOTRANSFERASE"/>
    <property type="match status" value="1"/>
</dbReference>
<keyword evidence="9 15" id="KW-0808">Transferase</keyword>
<evidence type="ECO:0000256" key="9">
    <source>
        <dbReference type="ARBA" id="ARBA00022679"/>
    </source>
</evidence>
<evidence type="ECO:0000256" key="2">
    <source>
        <dbReference type="ARBA" id="ARBA00001946"/>
    </source>
</evidence>
<keyword evidence="13" id="KW-0460">Magnesium</keyword>
<dbReference type="SUPFAM" id="SSF55781">
    <property type="entry name" value="GAF domain-like"/>
    <property type="match status" value="1"/>
</dbReference>
<dbReference type="RefSeq" id="WP_167230175.1">
    <property type="nucleotide sequence ID" value="NZ_JAAQPH010000027.1"/>
</dbReference>
<dbReference type="PANTHER" id="PTHR46244">
    <property type="entry name" value="PHOSPHOENOLPYRUVATE-PROTEIN PHOSPHOTRANSFERASE"/>
    <property type="match status" value="1"/>
</dbReference>
<evidence type="ECO:0000313" key="15">
    <source>
        <dbReference type="EMBL" id="NIA71867.1"/>
    </source>
</evidence>
<dbReference type="GO" id="GO:0009401">
    <property type="term" value="P:phosphoenolpyruvate-dependent sugar phosphotransferase system"/>
    <property type="evidence" value="ECO:0007669"/>
    <property type="project" value="UniProtKB-KW"/>
</dbReference>
<dbReference type="EC" id="2.7.3.9" evidence="5"/>
<dbReference type="InterPro" id="IPR029016">
    <property type="entry name" value="GAF-like_dom_sf"/>
</dbReference>
<keyword evidence="6" id="KW-0813">Transport</keyword>
<dbReference type="InterPro" id="IPR000121">
    <property type="entry name" value="PEP_util_C"/>
</dbReference>
<evidence type="ECO:0000256" key="5">
    <source>
        <dbReference type="ARBA" id="ARBA00012232"/>
    </source>
</evidence>
<evidence type="ECO:0000256" key="13">
    <source>
        <dbReference type="ARBA" id="ARBA00022842"/>
    </source>
</evidence>
<evidence type="ECO:0000313" key="16">
    <source>
        <dbReference type="Proteomes" id="UP000761264"/>
    </source>
</evidence>
<dbReference type="Pfam" id="PF01590">
    <property type="entry name" value="GAF"/>
    <property type="match status" value="1"/>
</dbReference>
<evidence type="ECO:0000256" key="7">
    <source>
        <dbReference type="ARBA" id="ARBA00022490"/>
    </source>
</evidence>
<keyword evidence="16" id="KW-1185">Reference proteome</keyword>
<dbReference type="GO" id="GO:0005737">
    <property type="term" value="C:cytoplasm"/>
    <property type="evidence" value="ECO:0007669"/>
    <property type="project" value="UniProtKB-SubCell"/>
</dbReference>
<dbReference type="SUPFAM" id="SSF47831">
    <property type="entry name" value="Enzyme I of the PEP:sugar phosphotransferase system HPr-binding (sub)domain"/>
    <property type="match status" value="1"/>
</dbReference>
<organism evidence="15 16">
    <name type="scientific">Pelagibius litoralis</name>
    <dbReference type="NCBI Taxonomy" id="374515"/>
    <lineage>
        <taxon>Bacteria</taxon>
        <taxon>Pseudomonadati</taxon>
        <taxon>Pseudomonadota</taxon>
        <taxon>Alphaproteobacteria</taxon>
        <taxon>Rhodospirillales</taxon>
        <taxon>Rhodovibrionaceae</taxon>
        <taxon>Pelagibius</taxon>
    </lineage>
</organism>
<evidence type="ECO:0000256" key="4">
    <source>
        <dbReference type="ARBA" id="ARBA00007837"/>
    </source>
</evidence>
<dbReference type="Gene3D" id="3.50.30.10">
    <property type="entry name" value="Phosphohistidine domain"/>
    <property type="match status" value="1"/>
</dbReference>
<dbReference type="GO" id="GO:0046872">
    <property type="term" value="F:metal ion binding"/>
    <property type="evidence" value="ECO:0007669"/>
    <property type="project" value="UniProtKB-KW"/>
</dbReference>
<evidence type="ECO:0000256" key="6">
    <source>
        <dbReference type="ARBA" id="ARBA00022448"/>
    </source>
</evidence>
<dbReference type="InterPro" id="IPR003018">
    <property type="entry name" value="GAF"/>
</dbReference>
<comment type="similarity">
    <text evidence="4">Belongs to the PEP-utilizing enzyme family.</text>
</comment>
<dbReference type="Gene3D" id="1.10.274.10">
    <property type="entry name" value="PtsI, HPr-binding domain"/>
    <property type="match status" value="1"/>
</dbReference>
<dbReference type="InterPro" id="IPR015813">
    <property type="entry name" value="Pyrv/PenolPyrv_kinase-like_dom"/>
</dbReference>
<dbReference type="Gene3D" id="3.20.20.60">
    <property type="entry name" value="Phosphoenolpyruvate-binding domains"/>
    <property type="match status" value="1"/>
</dbReference>
<dbReference type="Proteomes" id="UP000761264">
    <property type="component" value="Unassembled WGS sequence"/>
</dbReference>
<keyword evidence="12" id="KW-0418">Kinase</keyword>
<evidence type="ECO:0000256" key="11">
    <source>
        <dbReference type="ARBA" id="ARBA00022723"/>
    </source>
</evidence>
<dbReference type="PROSITE" id="PS00742">
    <property type="entry name" value="PEP_ENZYMES_2"/>
    <property type="match status" value="1"/>
</dbReference>
<dbReference type="InterPro" id="IPR050499">
    <property type="entry name" value="PEP-utilizing_PTS_enzyme"/>
</dbReference>